<dbReference type="eggNOG" id="KOG0714">
    <property type="taxonomic scope" value="Eukaryota"/>
</dbReference>
<dbReference type="PANTHER" id="PTHR24074">
    <property type="entry name" value="CO-CHAPERONE PROTEIN DJLA"/>
    <property type="match status" value="1"/>
</dbReference>
<dbReference type="EMBL" id="GL833164">
    <property type="protein sequence ID" value="EGB03686.1"/>
    <property type="molecule type" value="Genomic_DNA"/>
</dbReference>
<evidence type="ECO:0000259" key="1">
    <source>
        <dbReference type="PROSITE" id="PS50076"/>
    </source>
</evidence>
<gene>
    <name evidence="2" type="ORF">AURANDRAFT_9206</name>
</gene>
<feature type="non-terminal residue" evidence="2">
    <location>
        <position position="1"/>
    </location>
</feature>
<evidence type="ECO:0000313" key="2">
    <source>
        <dbReference type="EMBL" id="EGB03686.1"/>
    </source>
</evidence>
<feature type="non-terminal residue" evidence="2">
    <location>
        <position position="68"/>
    </location>
</feature>
<protein>
    <recommendedName>
        <fullName evidence="1">J domain-containing protein</fullName>
    </recommendedName>
</protein>
<dbReference type="AlphaFoldDB" id="F0YMI9"/>
<dbReference type="Proteomes" id="UP000002729">
    <property type="component" value="Unassembled WGS sequence"/>
</dbReference>
<dbReference type="PRINTS" id="PR00625">
    <property type="entry name" value="JDOMAIN"/>
</dbReference>
<organism evidence="3">
    <name type="scientific">Aureococcus anophagefferens</name>
    <name type="common">Harmful bloom alga</name>
    <dbReference type="NCBI Taxonomy" id="44056"/>
    <lineage>
        <taxon>Eukaryota</taxon>
        <taxon>Sar</taxon>
        <taxon>Stramenopiles</taxon>
        <taxon>Ochrophyta</taxon>
        <taxon>Pelagophyceae</taxon>
        <taxon>Pelagomonadales</taxon>
        <taxon>Pelagomonadaceae</taxon>
        <taxon>Aureococcus</taxon>
    </lineage>
</organism>
<feature type="domain" description="J" evidence="1">
    <location>
        <begin position="1"/>
        <end position="68"/>
    </location>
</feature>
<proteinExistence type="predicted"/>
<dbReference type="RefSeq" id="XP_009041615.1">
    <property type="nucleotide sequence ID" value="XM_009043367.1"/>
</dbReference>
<dbReference type="KEGG" id="aaf:AURANDRAFT_9206"/>
<name>F0YMI9_AURAN</name>
<dbReference type="InParanoid" id="F0YMI9"/>
<evidence type="ECO:0000313" key="3">
    <source>
        <dbReference type="Proteomes" id="UP000002729"/>
    </source>
</evidence>
<reference evidence="2 3" key="1">
    <citation type="journal article" date="2011" name="Proc. Natl. Acad. Sci. U.S.A.">
        <title>Niche of harmful alga Aureococcus anophagefferens revealed through ecogenomics.</title>
        <authorList>
            <person name="Gobler C.J."/>
            <person name="Berry D.L."/>
            <person name="Dyhrman S.T."/>
            <person name="Wilhelm S.W."/>
            <person name="Salamov A."/>
            <person name="Lobanov A.V."/>
            <person name="Zhang Y."/>
            <person name="Collier J.L."/>
            <person name="Wurch L.L."/>
            <person name="Kustka A.B."/>
            <person name="Dill B.D."/>
            <person name="Shah M."/>
            <person name="VerBerkmoes N.C."/>
            <person name="Kuo A."/>
            <person name="Terry A."/>
            <person name="Pangilinan J."/>
            <person name="Lindquist E.A."/>
            <person name="Lucas S."/>
            <person name="Paulsen I.T."/>
            <person name="Hattenrath-Lehmann T.K."/>
            <person name="Talmage S.C."/>
            <person name="Walker E.A."/>
            <person name="Koch F."/>
            <person name="Burson A.M."/>
            <person name="Marcoval M.A."/>
            <person name="Tang Y.Z."/>
            <person name="Lecleir G.R."/>
            <person name="Coyne K.J."/>
            <person name="Berg G.M."/>
            <person name="Bertrand E.M."/>
            <person name="Saito M.A."/>
            <person name="Gladyshev V.N."/>
            <person name="Grigoriev I.V."/>
        </authorList>
    </citation>
    <scope>NUCLEOTIDE SEQUENCE [LARGE SCALE GENOMIC DNA]</scope>
    <source>
        <strain evidence="3">CCMP 1984</strain>
    </source>
</reference>
<dbReference type="InterPro" id="IPR036869">
    <property type="entry name" value="J_dom_sf"/>
</dbReference>
<dbReference type="Gene3D" id="1.10.287.110">
    <property type="entry name" value="DnaJ domain"/>
    <property type="match status" value="1"/>
</dbReference>
<dbReference type="OMA" id="TANKRQY"/>
<accession>F0YMI9</accession>
<dbReference type="GeneID" id="20229354"/>
<keyword evidence="3" id="KW-1185">Reference proteome</keyword>
<dbReference type="CDD" id="cd06257">
    <property type="entry name" value="DnaJ"/>
    <property type="match status" value="1"/>
</dbReference>
<dbReference type="PROSITE" id="PS50076">
    <property type="entry name" value="DNAJ_2"/>
    <property type="match status" value="1"/>
</dbReference>
<dbReference type="SMART" id="SM00271">
    <property type="entry name" value="DnaJ"/>
    <property type="match status" value="1"/>
</dbReference>
<dbReference type="InterPro" id="IPR001623">
    <property type="entry name" value="DnaJ_domain"/>
</dbReference>
<dbReference type="InterPro" id="IPR050817">
    <property type="entry name" value="DjlA_DnaK_co-chaperone"/>
</dbReference>
<dbReference type="Pfam" id="PF00226">
    <property type="entry name" value="DnaJ"/>
    <property type="match status" value="1"/>
</dbReference>
<sequence length="68" mass="7257">SHYAVLGVAATATDADVRRAYRKLALAHHPDRHARDPGAATSAAAAMAKINEAYGVLSDPRRRGLYDV</sequence>
<dbReference type="SUPFAM" id="SSF46565">
    <property type="entry name" value="Chaperone J-domain"/>
    <property type="match status" value="1"/>
</dbReference>